<evidence type="ECO:0000256" key="3">
    <source>
        <dbReference type="ARBA" id="ARBA00022827"/>
    </source>
</evidence>
<keyword evidence="2" id="KW-0285">Flavoprotein</keyword>
<accession>A0ABT6FGN5</accession>
<evidence type="ECO:0000256" key="2">
    <source>
        <dbReference type="ARBA" id="ARBA00022630"/>
    </source>
</evidence>
<keyword evidence="7" id="KW-1185">Reference proteome</keyword>
<proteinExistence type="predicted"/>
<comment type="caution">
    <text evidence="6">The sequence shown here is derived from an EMBL/GenBank/DDBJ whole genome shotgun (WGS) entry which is preliminary data.</text>
</comment>
<dbReference type="RefSeq" id="WP_277863034.1">
    <property type="nucleotide sequence ID" value="NZ_JARRAG010000002.1"/>
</dbReference>
<dbReference type="InterPro" id="IPR036188">
    <property type="entry name" value="FAD/NAD-bd_sf"/>
</dbReference>
<dbReference type="PANTHER" id="PTHR10961:SF7">
    <property type="entry name" value="FAD DEPENDENT OXIDOREDUCTASE DOMAIN-CONTAINING PROTEIN"/>
    <property type="match status" value="1"/>
</dbReference>
<dbReference type="InterPro" id="IPR006076">
    <property type="entry name" value="FAD-dep_OxRdtase"/>
</dbReference>
<gene>
    <name evidence="6" type="primary">solA</name>
    <name evidence="6" type="ORF">PZE19_23475</name>
</gene>
<feature type="domain" description="FAD dependent oxidoreductase" evidence="5">
    <location>
        <begin position="9"/>
        <end position="359"/>
    </location>
</feature>
<evidence type="ECO:0000256" key="1">
    <source>
        <dbReference type="ARBA" id="ARBA00001974"/>
    </source>
</evidence>
<keyword evidence="4 6" id="KW-0560">Oxidoreductase</keyword>
<dbReference type="SUPFAM" id="SSF54373">
    <property type="entry name" value="FAD-linked reductases, C-terminal domain"/>
    <property type="match status" value="1"/>
</dbReference>
<protein>
    <submittedName>
        <fullName evidence="6">N-methyl-L-tryptophan oxidase</fullName>
        <ecNumber evidence="6">1.5.3.2</ecNumber>
    </submittedName>
</protein>
<organism evidence="6 7">
    <name type="scientific">Paludisphaera mucosa</name>
    <dbReference type="NCBI Taxonomy" id="3030827"/>
    <lineage>
        <taxon>Bacteria</taxon>
        <taxon>Pseudomonadati</taxon>
        <taxon>Planctomycetota</taxon>
        <taxon>Planctomycetia</taxon>
        <taxon>Isosphaerales</taxon>
        <taxon>Isosphaeraceae</taxon>
        <taxon>Paludisphaera</taxon>
    </lineage>
</organism>
<dbReference type="Proteomes" id="UP001216907">
    <property type="component" value="Unassembled WGS sequence"/>
</dbReference>
<dbReference type="SUPFAM" id="SSF51905">
    <property type="entry name" value="FAD/NAD(P)-binding domain"/>
    <property type="match status" value="1"/>
</dbReference>
<dbReference type="Gene3D" id="3.50.50.60">
    <property type="entry name" value="FAD/NAD(P)-binding domain"/>
    <property type="match status" value="1"/>
</dbReference>
<dbReference type="InterPro" id="IPR045170">
    <property type="entry name" value="MTOX"/>
</dbReference>
<sequence>MERLVAKNVVVGAGAVGSAAAYHLARRGEPVALVEQFGLGHARGSSHGAARITRHSYADPDYARLMPAAFRSWRELEADAGRSFYVRTGGVSFGPPGVGYVDRVAANLAELDVPHRKMSGADWNDVQPAFALPADYEAVFEPDAGMLAAAKAIEAQVELARRGPDTRILTERPIRRIDLEGERPVVVSDGLSIEAERVILAAGPWTGRLAPGSAAALRPTRQRVLYFRPVNPAPYQVGRFPTFIYMGATEDDAFYGMPEFLAPGMKLGRHGGPDTDPDRQDSTVPDDYVALLRTFLAKHIPGLAGAEIVATETCIYTVAPGERFLVDFHPERRDVIVASPCSGHGFKFSNLVGRVLADMAATGEADPAYAAWTRLP</sequence>
<evidence type="ECO:0000313" key="6">
    <source>
        <dbReference type="EMBL" id="MDG3006741.1"/>
    </source>
</evidence>
<dbReference type="Gene3D" id="3.30.9.10">
    <property type="entry name" value="D-Amino Acid Oxidase, subunit A, domain 2"/>
    <property type="match status" value="1"/>
</dbReference>
<evidence type="ECO:0000256" key="4">
    <source>
        <dbReference type="ARBA" id="ARBA00023002"/>
    </source>
</evidence>
<dbReference type="GO" id="GO:0050131">
    <property type="term" value="F:N-methyl-L-amino-acid oxidase activity"/>
    <property type="evidence" value="ECO:0007669"/>
    <property type="project" value="UniProtKB-EC"/>
</dbReference>
<keyword evidence="3" id="KW-0274">FAD</keyword>
<reference evidence="6 7" key="1">
    <citation type="submission" date="2023-03" db="EMBL/GenBank/DDBJ databases">
        <title>Paludisphaera mucosa sp. nov. a novel planctomycete from northern fen.</title>
        <authorList>
            <person name="Ivanova A."/>
        </authorList>
    </citation>
    <scope>NUCLEOTIDE SEQUENCE [LARGE SCALE GENOMIC DNA]</scope>
    <source>
        <strain evidence="6 7">Pla2</strain>
    </source>
</reference>
<dbReference type="Pfam" id="PF01266">
    <property type="entry name" value="DAO"/>
    <property type="match status" value="1"/>
</dbReference>
<dbReference type="EMBL" id="JARRAG010000002">
    <property type="protein sequence ID" value="MDG3006741.1"/>
    <property type="molecule type" value="Genomic_DNA"/>
</dbReference>
<dbReference type="PANTHER" id="PTHR10961">
    <property type="entry name" value="PEROXISOMAL SARCOSINE OXIDASE"/>
    <property type="match status" value="1"/>
</dbReference>
<comment type="cofactor">
    <cofactor evidence="1">
        <name>FAD</name>
        <dbReference type="ChEBI" id="CHEBI:57692"/>
    </cofactor>
</comment>
<name>A0ABT6FGN5_9BACT</name>
<dbReference type="NCBIfam" id="NF008425">
    <property type="entry name" value="PRK11259.1"/>
    <property type="match status" value="1"/>
</dbReference>
<evidence type="ECO:0000313" key="7">
    <source>
        <dbReference type="Proteomes" id="UP001216907"/>
    </source>
</evidence>
<dbReference type="EC" id="1.5.3.2" evidence="6"/>
<evidence type="ECO:0000259" key="5">
    <source>
        <dbReference type="Pfam" id="PF01266"/>
    </source>
</evidence>